<evidence type="ECO:0000313" key="9">
    <source>
        <dbReference type="EMBL" id="GAA1535974.1"/>
    </source>
</evidence>
<keyword evidence="5 7" id="KW-1133">Transmembrane helix</keyword>
<sequence>MTATIGRQQARGVRAVAPAPRKRRRLTGAGLVTQAVLAAWALLIIIPLAWVLLASFKDTTEIFSAPWTLPGRLRWENWGRAWVKADVGRYVLNSVIVVSLSTAGTMLLSSMAAYVLARYRFWGNRPVYFLFVAGIAFPPFLAVVPLFFVVKNFGLLNTYTGLVLVYIAYSLPFTIFFLTSFFRSLPNSVAEAAEIDGASHTRRFFAVMLPMARPGLISLTIFNLIGQWGQYLLPLVLMAGARDKWVLTQGIANISTSAGYEADWSGLFAALSISMLPMIVMYVIFQRQIQAGLTAGAVK</sequence>
<dbReference type="CDD" id="cd06261">
    <property type="entry name" value="TM_PBP2"/>
    <property type="match status" value="1"/>
</dbReference>
<proteinExistence type="inferred from homology"/>
<feature type="transmembrane region" description="Helical" evidence="7">
    <location>
        <begin position="264"/>
        <end position="285"/>
    </location>
</feature>
<evidence type="ECO:0000259" key="8">
    <source>
        <dbReference type="PROSITE" id="PS50928"/>
    </source>
</evidence>
<dbReference type="SUPFAM" id="SSF161098">
    <property type="entry name" value="MetI-like"/>
    <property type="match status" value="1"/>
</dbReference>
<dbReference type="PROSITE" id="PS50928">
    <property type="entry name" value="ABC_TM1"/>
    <property type="match status" value="1"/>
</dbReference>
<feature type="transmembrane region" description="Helical" evidence="7">
    <location>
        <begin position="31"/>
        <end position="53"/>
    </location>
</feature>
<keyword evidence="4 7" id="KW-0812">Transmembrane</keyword>
<gene>
    <name evidence="9" type="ORF">GCM10009827_062970</name>
</gene>
<dbReference type="InterPro" id="IPR000515">
    <property type="entry name" value="MetI-like"/>
</dbReference>
<evidence type="ECO:0000313" key="10">
    <source>
        <dbReference type="Proteomes" id="UP001501470"/>
    </source>
</evidence>
<name>A0ABP4M3M1_9ACTN</name>
<dbReference type="RefSeq" id="WP_344505944.1">
    <property type="nucleotide sequence ID" value="NZ_BAAAQD010000013.1"/>
</dbReference>
<feature type="domain" description="ABC transmembrane type-1" evidence="8">
    <location>
        <begin position="91"/>
        <end position="285"/>
    </location>
</feature>
<comment type="subcellular location">
    <subcellularLocation>
        <location evidence="1 7">Cell membrane</location>
        <topology evidence="1 7">Multi-pass membrane protein</topology>
    </subcellularLocation>
</comment>
<comment type="similarity">
    <text evidence="7">Belongs to the binding-protein-dependent transport system permease family.</text>
</comment>
<evidence type="ECO:0000256" key="3">
    <source>
        <dbReference type="ARBA" id="ARBA00022475"/>
    </source>
</evidence>
<evidence type="ECO:0000256" key="5">
    <source>
        <dbReference type="ARBA" id="ARBA00022989"/>
    </source>
</evidence>
<evidence type="ECO:0000256" key="6">
    <source>
        <dbReference type="ARBA" id="ARBA00023136"/>
    </source>
</evidence>
<keyword evidence="2 7" id="KW-0813">Transport</keyword>
<dbReference type="Proteomes" id="UP001501470">
    <property type="component" value="Unassembled WGS sequence"/>
</dbReference>
<evidence type="ECO:0000256" key="1">
    <source>
        <dbReference type="ARBA" id="ARBA00004651"/>
    </source>
</evidence>
<keyword evidence="6 7" id="KW-0472">Membrane</keyword>
<keyword evidence="10" id="KW-1185">Reference proteome</keyword>
<dbReference type="Gene3D" id="1.10.3720.10">
    <property type="entry name" value="MetI-like"/>
    <property type="match status" value="1"/>
</dbReference>
<dbReference type="PANTHER" id="PTHR43744">
    <property type="entry name" value="ABC TRANSPORTER PERMEASE PROTEIN MG189-RELATED-RELATED"/>
    <property type="match status" value="1"/>
</dbReference>
<feature type="transmembrane region" description="Helical" evidence="7">
    <location>
        <begin position="204"/>
        <end position="225"/>
    </location>
</feature>
<dbReference type="Pfam" id="PF00528">
    <property type="entry name" value="BPD_transp_1"/>
    <property type="match status" value="1"/>
</dbReference>
<protein>
    <submittedName>
        <fullName evidence="9">Carbohydrate ABC transporter permease</fullName>
    </submittedName>
</protein>
<evidence type="ECO:0000256" key="4">
    <source>
        <dbReference type="ARBA" id="ARBA00022692"/>
    </source>
</evidence>
<dbReference type="EMBL" id="BAAAQD010000013">
    <property type="protein sequence ID" value="GAA1535974.1"/>
    <property type="molecule type" value="Genomic_DNA"/>
</dbReference>
<accession>A0ABP4M3M1</accession>
<comment type="caution">
    <text evidence="9">The sequence shown here is derived from an EMBL/GenBank/DDBJ whole genome shotgun (WGS) entry which is preliminary data.</text>
</comment>
<dbReference type="InterPro" id="IPR035906">
    <property type="entry name" value="MetI-like_sf"/>
</dbReference>
<feature type="transmembrane region" description="Helical" evidence="7">
    <location>
        <begin position="90"/>
        <end position="116"/>
    </location>
</feature>
<dbReference type="PANTHER" id="PTHR43744:SF12">
    <property type="entry name" value="ABC TRANSPORTER PERMEASE PROTEIN MG189-RELATED"/>
    <property type="match status" value="1"/>
</dbReference>
<evidence type="ECO:0000256" key="7">
    <source>
        <dbReference type="RuleBase" id="RU363032"/>
    </source>
</evidence>
<evidence type="ECO:0000256" key="2">
    <source>
        <dbReference type="ARBA" id="ARBA00022448"/>
    </source>
</evidence>
<organism evidence="9 10">
    <name type="scientific">Dactylosporangium maewongense</name>
    <dbReference type="NCBI Taxonomy" id="634393"/>
    <lineage>
        <taxon>Bacteria</taxon>
        <taxon>Bacillati</taxon>
        <taxon>Actinomycetota</taxon>
        <taxon>Actinomycetes</taxon>
        <taxon>Micromonosporales</taxon>
        <taxon>Micromonosporaceae</taxon>
        <taxon>Dactylosporangium</taxon>
    </lineage>
</organism>
<feature type="transmembrane region" description="Helical" evidence="7">
    <location>
        <begin position="162"/>
        <end position="183"/>
    </location>
</feature>
<reference evidence="10" key="1">
    <citation type="journal article" date="2019" name="Int. J. Syst. Evol. Microbiol.">
        <title>The Global Catalogue of Microorganisms (GCM) 10K type strain sequencing project: providing services to taxonomists for standard genome sequencing and annotation.</title>
        <authorList>
            <consortium name="The Broad Institute Genomics Platform"/>
            <consortium name="The Broad Institute Genome Sequencing Center for Infectious Disease"/>
            <person name="Wu L."/>
            <person name="Ma J."/>
        </authorList>
    </citation>
    <scope>NUCLEOTIDE SEQUENCE [LARGE SCALE GENOMIC DNA]</scope>
    <source>
        <strain evidence="10">JCM 15933</strain>
    </source>
</reference>
<keyword evidence="3" id="KW-1003">Cell membrane</keyword>
<feature type="transmembrane region" description="Helical" evidence="7">
    <location>
        <begin position="128"/>
        <end position="150"/>
    </location>
</feature>